<accession>F8NQA3</accession>
<dbReference type="GeneID" id="18818622"/>
<evidence type="ECO:0000256" key="1">
    <source>
        <dbReference type="SAM" id="MobiDB-lite"/>
    </source>
</evidence>
<dbReference type="RefSeq" id="XP_007316736.1">
    <property type="nucleotide sequence ID" value="XM_007316674.1"/>
</dbReference>
<feature type="region of interest" description="Disordered" evidence="1">
    <location>
        <begin position="113"/>
        <end position="153"/>
    </location>
</feature>
<dbReference type="EMBL" id="GL945432">
    <property type="protein sequence ID" value="EGO26563.1"/>
    <property type="molecule type" value="Genomic_DNA"/>
</dbReference>
<feature type="compositionally biased region" description="Basic and acidic residues" evidence="1">
    <location>
        <begin position="133"/>
        <end position="146"/>
    </location>
</feature>
<feature type="region of interest" description="Disordered" evidence="1">
    <location>
        <begin position="1"/>
        <end position="46"/>
    </location>
</feature>
<name>F8NQA3_SERL9</name>
<dbReference type="AlphaFoldDB" id="F8NQA3"/>
<gene>
    <name evidence="2" type="ORF">SERLADRAFT_463752</name>
</gene>
<dbReference type="KEGG" id="sla:SERLADRAFT_463752"/>
<organism>
    <name type="scientific">Serpula lacrymans var. lacrymans (strain S7.9)</name>
    <name type="common">Dry rot fungus</name>
    <dbReference type="NCBI Taxonomy" id="578457"/>
    <lineage>
        <taxon>Eukaryota</taxon>
        <taxon>Fungi</taxon>
        <taxon>Dikarya</taxon>
        <taxon>Basidiomycota</taxon>
        <taxon>Agaricomycotina</taxon>
        <taxon>Agaricomycetes</taxon>
        <taxon>Agaricomycetidae</taxon>
        <taxon>Boletales</taxon>
        <taxon>Coniophorineae</taxon>
        <taxon>Serpulaceae</taxon>
        <taxon>Serpula</taxon>
    </lineage>
</organism>
<sequence length="331" mass="37583">MDKQDKSAASHDQTPPSPSNTGSSDSSHVSPPGRPPHSTGFPWSSWPSVHVMRPQNGQYSPRTDERCLSYCSQSSRGRAEGNEPWCRSICLRRVFAHEVKRVVAHDNASKLHGASSRLFPLPPEGQPGSSRPLRQDPGHFSEDHELSPPYTSPEDTRYWEEGWYLWTSKSRWAAQEKFDLMTCDLHRQDQWQRYKTDKSKQEPVHRAYGNEGLECKQRDKHCGNGYDVSAGMSSSSAEDSAKWVAWQESTMVHLPPRLPSVYEPLNHLLAPTFKVISLIGQSFDSGVYAQLAQRTWEKARSPDPFILAENVCKKMWEKWKEGPPDDADSEF</sequence>
<evidence type="ECO:0000313" key="2">
    <source>
        <dbReference type="EMBL" id="EGO26563.1"/>
    </source>
</evidence>
<protein>
    <submittedName>
        <fullName evidence="2">Uncharacterized protein</fullName>
    </submittedName>
</protein>
<dbReference type="HOGENOM" id="CLU_074642_0_0_1"/>
<dbReference type="OrthoDB" id="3171382at2759"/>
<dbReference type="Proteomes" id="UP000008064">
    <property type="component" value="Unassembled WGS sequence"/>
</dbReference>
<proteinExistence type="predicted"/>
<reference evidence="2" key="1">
    <citation type="submission" date="2011-04" db="EMBL/GenBank/DDBJ databases">
        <title>Evolution of plant cell wall degrading machinery underlies the functional diversity of forest fungi.</title>
        <authorList>
            <consortium name="US DOE Joint Genome Institute (JGI-PGF)"/>
            <person name="Eastwood D.C."/>
            <person name="Floudas D."/>
            <person name="Binder M."/>
            <person name="Majcherczyk A."/>
            <person name="Schneider P."/>
            <person name="Aerts A."/>
            <person name="Asiegbu F.O."/>
            <person name="Baker S.E."/>
            <person name="Barry K."/>
            <person name="Bendiksby M."/>
            <person name="Blumentritt M."/>
            <person name="Coutinho P.M."/>
            <person name="Cullen D."/>
            <person name="Cullen D."/>
            <person name="Gathman A."/>
            <person name="Goodell B."/>
            <person name="Henrissat B."/>
            <person name="Ihrmark K."/>
            <person name="Kauserud H."/>
            <person name="Kohler A."/>
            <person name="LaButti K."/>
            <person name="Lapidus A."/>
            <person name="Lavin J.L."/>
            <person name="Lee Y.-H."/>
            <person name="Lindquist E."/>
            <person name="Lilly W."/>
            <person name="Lucas S."/>
            <person name="Morin E."/>
            <person name="Murat C."/>
            <person name="Oguiza J.A."/>
            <person name="Park J."/>
            <person name="Pisabarro A.G."/>
            <person name="Riley R."/>
            <person name="Rosling A."/>
            <person name="Salamov A."/>
            <person name="Schmidt O."/>
            <person name="Schmutz J."/>
            <person name="Skrede I."/>
            <person name="Stenlid J."/>
            <person name="Wiebenga A."/>
            <person name="Xie X."/>
            <person name="Kues U."/>
            <person name="Hibbett D.S."/>
            <person name="Hoffmeister D."/>
            <person name="Hogberg N."/>
            <person name="Martin F."/>
            <person name="Grigoriev I.V."/>
            <person name="Watkinson S.C."/>
        </authorList>
    </citation>
    <scope>NUCLEOTIDE SEQUENCE</scope>
    <source>
        <strain evidence="2">S7.9</strain>
    </source>
</reference>